<feature type="region of interest" description="Disordered" evidence="1">
    <location>
        <begin position="1"/>
        <end position="69"/>
    </location>
</feature>
<gene>
    <name evidence="2" type="ORF">ABT276_02235</name>
</gene>
<evidence type="ECO:0000313" key="3">
    <source>
        <dbReference type="Proteomes" id="UP001445472"/>
    </source>
</evidence>
<name>A0ABV1UNK5_9ACTN</name>
<dbReference type="EMBL" id="JBEPBX010000001">
    <property type="protein sequence ID" value="MER6612226.1"/>
    <property type="molecule type" value="Genomic_DNA"/>
</dbReference>
<feature type="compositionally biased region" description="Basic and acidic residues" evidence="1">
    <location>
        <begin position="10"/>
        <end position="24"/>
    </location>
</feature>
<comment type="caution">
    <text evidence="2">The sequence shown here is derived from an EMBL/GenBank/DDBJ whole genome shotgun (WGS) entry which is preliminary data.</text>
</comment>
<proteinExistence type="predicted"/>
<dbReference type="Proteomes" id="UP001445472">
    <property type="component" value="Unassembled WGS sequence"/>
</dbReference>
<dbReference type="RefSeq" id="WP_351974677.1">
    <property type="nucleotide sequence ID" value="NZ_JBEPBX010000001.1"/>
</dbReference>
<reference evidence="2 3" key="1">
    <citation type="submission" date="2024-06" db="EMBL/GenBank/DDBJ databases">
        <title>The Natural Products Discovery Center: Release of the First 8490 Sequenced Strains for Exploring Actinobacteria Biosynthetic Diversity.</title>
        <authorList>
            <person name="Kalkreuter E."/>
            <person name="Kautsar S.A."/>
            <person name="Yang D."/>
            <person name="Bader C.D."/>
            <person name="Teijaro C.N."/>
            <person name="Fluegel L."/>
            <person name="Davis C.M."/>
            <person name="Simpson J.R."/>
            <person name="Lauterbach L."/>
            <person name="Steele A.D."/>
            <person name="Gui C."/>
            <person name="Meng S."/>
            <person name="Li G."/>
            <person name="Viehrig K."/>
            <person name="Ye F."/>
            <person name="Su P."/>
            <person name="Kiefer A.F."/>
            <person name="Nichols A."/>
            <person name="Cepeda A.J."/>
            <person name="Yan W."/>
            <person name="Fan B."/>
            <person name="Jiang Y."/>
            <person name="Adhikari A."/>
            <person name="Zheng C.-J."/>
            <person name="Schuster L."/>
            <person name="Cowan T.M."/>
            <person name="Smanski M.J."/>
            <person name="Chevrette M.G."/>
            <person name="De Carvalho L.P.S."/>
            <person name="Shen B."/>
        </authorList>
    </citation>
    <scope>NUCLEOTIDE SEQUENCE [LARGE SCALE GENOMIC DNA]</scope>
    <source>
        <strain evidence="2 3">NPDC000837</strain>
    </source>
</reference>
<accession>A0ABV1UNK5</accession>
<sequence>MKHVPAQRSWEARDMDNERGRREEGADDMDASGTGDAGGADPHTQAMAAMKTQFALPSRRQHDQLREAE</sequence>
<protein>
    <submittedName>
        <fullName evidence="2">Uncharacterized protein</fullName>
    </submittedName>
</protein>
<keyword evidence="3" id="KW-1185">Reference proteome</keyword>
<evidence type="ECO:0000313" key="2">
    <source>
        <dbReference type="EMBL" id="MER6612226.1"/>
    </source>
</evidence>
<organism evidence="2 3">
    <name type="scientific">Streptomyces xantholiticus</name>
    <dbReference type="NCBI Taxonomy" id="68285"/>
    <lineage>
        <taxon>Bacteria</taxon>
        <taxon>Bacillati</taxon>
        <taxon>Actinomycetota</taxon>
        <taxon>Actinomycetes</taxon>
        <taxon>Kitasatosporales</taxon>
        <taxon>Streptomycetaceae</taxon>
        <taxon>Streptomyces</taxon>
    </lineage>
</organism>
<feature type="compositionally biased region" description="Basic and acidic residues" evidence="1">
    <location>
        <begin position="60"/>
        <end position="69"/>
    </location>
</feature>
<evidence type="ECO:0000256" key="1">
    <source>
        <dbReference type="SAM" id="MobiDB-lite"/>
    </source>
</evidence>